<protein>
    <submittedName>
        <fullName evidence="2">Uncharacterized protein</fullName>
    </submittedName>
</protein>
<dbReference type="RefSeq" id="WP_170845127.1">
    <property type="nucleotide sequence ID" value="NZ_FNLO01000006.1"/>
</dbReference>
<feature type="region of interest" description="Disordered" evidence="1">
    <location>
        <begin position="30"/>
        <end position="55"/>
    </location>
</feature>
<keyword evidence="3" id="KW-1185">Reference proteome</keyword>
<sequence length="55" mass="5843">MADNDRAGAQCDIRIAAPIARKPRSLAEVAARNRATSDGIQPEKEKGGYASLLSM</sequence>
<name>A0A1H2PQ02_9BURK</name>
<evidence type="ECO:0000313" key="2">
    <source>
        <dbReference type="EMBL" id="SDV48891.1"/>
    </source>
</evidence>
<accession>A0A1H2PQ02</accession>
<reference evidence="3" key="1">
    <citation type="submission" date="2016-09" db="EMBL/GenBank/DDBJ databases">
        <authorList>
            <person name="Varghese N."/>
            <person name="Submissions S."/>
        </authorList>
    </citation>
    <scope>NUCLEOTIDE SEQUENCE [LARGE SCALE GENOMIC DNA]</scope>
    <source>
        <strain evidence="3">JS23</strain>
    </source>
</reference>
<dbReference type="Proteomes" id="UP000243719">
    <property type="component" value="Unassembled WGS sequence"/>
</dbReference>
<organism evidence="2 3">
    <name type="scientific">Chitinasiproducens palmae</name>
    <dbReference type="NCBI Taxonomy" id="1770053"/>
    <lineage>
        <taxon>Bacteria</taxon>
        <taxon>Pseudomonadati</taxon>
        <taxon>Pseudomonadota</taxon>
        <taxon>Betaproteobacteria</taxon>
        <taxon>Burkholderiales</taxon>
        <taxon>Burkholderiaceae</taxon>
        <taxon>Chitinasiproducens</taxon>
    </lineage>
</organism>
<proteinExistence type="predicted"/>
<dbReference type="EMBL" id="FNLO01000006">
    <property type="protein sequence ID" value="SDV48891.1"/>
    <property type="molecule type" value="Genomic_DNA"/>
</dbReference>
<dbReference type="AlphaFoldDB" id="A0A1H2PQ02"/>
<evidence type="ECO:0000256" key="1">
    <source>
        <dbReference type="SAM" id="MobiDB-lite"/>
    </source>
</evidence>
<gene>
    <name evidence="2" type="ORF">SAMN05216551_106145</name>
</gene>
<evidence type="ECO:0000313" key="3">
    <source>
        <dbReference type="Proteomes" id="UP000243719"/>
    </source>
</evidence>